<evidence type="ECO:0000256" key="2">
    <source>
        <dbReference type="ARBA" id="ARBA00022448"/>
    </source>
</evidence>
<name>A0A4R5KCE5_9MICC</name>
<evidence type="ECO:0000259" key="7">
    <source>
        <dbReference type="PROSITE" id="PS50850"/>
    </source>
</evidence>
<evidence type="ECO:0000256" key="3">
    <source>
        <dbReference type="ARBA" id="ARBA00022692"/>
    </source>
</evidence>
<evidence type="ECO:0000313" key="9">
    <source>
        <dbReference type="Proteomes" id="UP000295511"/>
    </source>
</evidence>
<dbReference type="InterPro" id="IPR050814">
    <property type="entry name" value="Myo-inositol_Transporter"/>
</dbReference>
<protein>
    <recommendedName>
        <fullName evidence="7">Major facilitator superfamily (MFS) profile domain-containing protein</fullName>
    </recommendedName>
</protein>
<dbReference type="InterPro" id="IPR020846">
    <property type="entry name" value="MFS_dom"/>
</dbReference>
<keyword evidence="3 6" id="KW-0812">Transmembrane</keyword>
<reference evidence="8 9" key="1">
    <citation type="submission" date="2019-03" db="EMBL/GenBank/DDBJ databases">
        <title>Whole genome sequence of Arthrobacter sp JH1-1.</title>
        <authorList>
            <person name="Trinh H.N."/>
        </authorList>
    </citation>
    <scope>NUCLEOTIDE SEQUENCE [LARGE SCALE GENOMIC DNA]</scope>
    <source>
        <strain evidence="8 9">JH1-1</strain>
    </source>
</reference>
<evidence type="ECO:0000256" key="4">
    <source>
        <dbReference type="ARBA" id="ARBA00022989"/>
    </source>
</evidence>
<keyword evidence="4 6" id="KW-1133">Transmembrane helix</keyword>
<dbReference type="GO" id="GO:0022857">
    <property type="term" value="F:transmembrane transporter activity"/>
    <property type="evidence" value="ECO:0007669"/>
    <property type="project" value="InterPro"/>
</dbReference>
<accession>A0A4R5KCE5</accession>
<keyword evidence="9" id="KW-1185">Reference proteome</keyword>
<dbReference type="PROSITE" id="PS50850">
    <property type="entry name" value="MFS"/>
    <property type="match status" value="1"/>
</dbReference>
<proteinExistence type="predicted"/>
<feature type="transmembrane region" description="Helical" evidence="6">
    <location>
        <begin position="36"/>
        <end position="57"/>
    </location>
</feature>
<evidence type="ECO:0000313" key="8">
    <source>
        <dbReference type="EMBL" id="TDF92285.1"/>
    </source>
</evidence>
<dbReference type="AlphaFoldDB" id="A0A4R5KCE5"/>
<dbReference type="SUPFAM" id="SSF103473">
    <property type="entry name" value="MFS general substrate transporter"/>
    <property type="match status" value="1"/>
</dbReference>
<dbReference type="InterPro" id="IPR005828">
    <property type="entry name" value="MFS_sugar_transport-like"/>
</dbReference>
<evidence type="ECO:0000256" key="5">
    <source>
        <dbReference type="ARBA" id="ARBA00023136"/>
    </source>
</evidence>
<feature type="domain" description="Major facilitator superfamily (MFS) profile" evidence="7">
    <location>
        <begin position="1"/>
        <end position="91"/>
    </location>
</feature>
<comment type="caution">
    <text evidence="8">The sequence shown here is derived from an EMBL/GenBank/DDBJ whole genome shotgun (WGS) entry which is preliminary data.</text>
</comment>
<dbReference type="GO" id="GO:0005886">
    <property type="term" value="C:plasma membrane"/>
    <property type="evidence" value="ECO:0007669"/>
    <property type="project" value="UniProtKB-SubCell"/>
</dbReference>
<comment type="subcellular location">
    <subcellularLocation>
        <location evidence="1">Cell membrane</location>
        <topology evidence="1">Multi-pass membrane protein</topology>
    </subcellularLocation>
</comment>
<dbReference type="PANTHER" id="PTHR48020:SF12">
    <property type="entry name" value="PROTON MYO-INOSITOL COTRANSPORTER"/>
    <property type="match status" value="1"/>
</dbReference>
<organism evidence="8 9">
    <name type="scientific">Arthrobacter terricola</name>
    <dbReference type="NCBI Taxonomy" id="2547396"/>
    <lineage>
        <taxon>Bacteria</taxon>
        <taxon>Bacillati</taxon>
        <taxon>Actinomycetota</taxon>
        <taxon>Actinomycetes</taxon>
        <taxon>Micrococcales</taxon>
        <taxon>Micrococcaceae</taxon>
        <taxon>Arthrobacter</taxon>
    </lineage>
</organism>
<dbReference type="InterPro" id="IPR036259">
    <property type="entry name" value="MFS_trans_sf"/>
</dbReference>
<dbReference type="Pfam" id="PF00083">
    <property type="entry name" value="Sugar_tr"/>
    <property type="match status" value="1"/>
</dbReference>
<dbReference type="OrthoDB" id="4008739at2"/>
<sequence>MSNGRSRVVDRALSAFLNVATWVILSEIFPLHMRGLGIGVSVFCLWIANAVLGLFFPSLVANLGLTGSFFTLAALNLIALIFVYRQLPETRGRTLESVEEDVTTGAIYVGRTQ</sequence>
<dbReference type="Gene3D" id="1.20.1250.20">
    <property type="entry name" value="MFS general substrate transporter like domains"/>
    <property type="match status" value="1"/>
</dbReference>
<gene>
    <name evidence="8" type="ORF">E1809_18775</name>
</gene>
<keyword evidence="2" id="KW-0813">Transport</keyword>
<evidence type="ECO:0000256" key="6">
    <source>
        <dbReference type="SAM" id="Phobius"/>
    </source>
</evidence>
<dbReference type="PANTHER" id="PTHR48020">
    <property type="entry name" value="PROTON MYO-INOSITOL COTRANSPORTER"/>
    <property type="match status" value="1"/>
</dbReference>
<feature type="transmembrane region" description="Helical" evidence="6">
    <location>
        <begin position="63"/>
        <end position="84"/>
    </location>
</feature>
<keyword evidence="5 6" id="KW-0472">Membrane</keyword>
<evidence type="ECO:0000256" key="1">
    <source>
        <dbReference type="ARBA" id="ARBA00004651"/>
    </source>
</evidence>
<dbReference type="EMBL" id="SMRU01000024">
    <property type="protein sequence ID" value="TDF92285.1"/>
    <property type="molecule type" value="Genomic_DNA"/>
</dbReference>
<dbReference type="Proteomes" id="UP000295511">
    <property type="component" value="Unassembled WGS sequence"/>
</dbReference>